<name>Q70UL1_9BASI</name>
<feature type="non-terminal residue" evidence="3">
    <location>
        <position position="47"/>
    </location>
</feature>
<dbReference type="InterPro" id="IPR008972">
    <property type="entry name" value="Cupredoxin"/>
</dbReference>
<reference evidence="3" key="1">
    <citation type="journal article" date="2004" name="Soil Biol. Biochem.">
        <title>Diversity of laccase genes from basidiomycetes in a forest soil.</title>
        <authorList>
            <person name="Luis P."/>
            <person name="Walther G."/>
            <person name="Kellner H."/>
            <person name="Martin F."/>
            <person name="Buscot F."/>
        </authorList>
    </citation>
    <scope>NUCLEOTIDE SEQUENCE</scope>
</reference>
<dbReference type="Gene3D" id="2.60.40.420">
    <property type="entry name" value="Cupredoxins - blue copper proteins"/>
    <property type="match status" value="1"/>
</dbReference>
<feature type="non-terminal residue" evidence="3">
    <location>
        <position position="1"/>
    </location>
</feature>
<protein>
    <submittedName>
        <fullName evidence="3">Laccase</fullName>
        <ecNumber evidence="3">1.10.3.2</ecNumber>
    </submittedName>
</protein>
<evidence type="ECO:0000313" key="3">
    <source>
        <dbReference type="EMBL" id="CAD62515.1"/>
    </source>
</evidence>
<evidence type="ECO:0000259" key="2">
    <source>
        <dbReference type="Pfam" id="PF07732"/>
    </source>
</evidence>
<dbReference type="InterPro" id="IPR011707">
    <property type="entry name" value="Cu-oxidase-like_N"/>
</dbReference>
<proteinExistence type="inferred from homology"/>
<keyword evidence="3" id="KW-0560">Oxidoreductase</keyword>
<accession>Q70UL1</accession>
<dbReference type="EMBL" id="AJ540252">
    <property type="protein sequence ID" value="CAD62515.1"/>
    <property type="molecule type" value="Genomic_DNA"/>
</dbReference>
<comment type="similarity">
    <text evidence="1">Belongs to the multicopper oxidase family.</text>
</comment>
<gene>
    <name evidence="3" type="primary">lac</name>
</gene>
<dbReference type="SUPFAM" id="SSF49503">
    <property type="entry name" value="Cupredoxins"/>
    <property type="match status" value="1"/>
</dbReference>
<dbReference type="GO" id="GO:0052716">
    <property type="term" value="F:hydroquinone:oxygen oxidoreductase activity"/>
    <property type="evidence" value="ECO:0007669"/>
    <property type="project" value="UniProtKB-EC"/>
</dbReference>
<dbReference type="AlphaFoldDB" id="Q70UL1"/>
<organism evidence="3">
    <name type="scientific">uncultured Basidiomycota</name>
    <dbReference type="NCBI Taxonomy" id="175244"/>
    <lineage>
        <taxon>Eukaryota</taxon>
        <taxon>Fungi</taxon>
        <taxon>Dikarya</taxon>
        <taxon>Basidiomycota</taxon>
        <taxon>environmental samples</taxon>
    </lineage>
</organism>
<sequence length="47" mass="5333">HWHGFFQRASQLTDGPASVHRGNGGASFLSRYFHSALQQPGTFWYHS</sequence>
<dbReference type="Pfam" id="PF07732">
    <property type="entry name" value="Cu-oxidase_3"/>
    <property type="match status" value="1"/>
</dbReference>
<evidence type="ECO:0000256" key="1">
    <source>
        <dbReference type="ARBA" id="ARBA00010609"/>
    </source>
</evidence>
<dbReference type="EC" id="1.10.3.2" evidence="3"/>
<dbReference type="GO" id="GO:0005507">
    <property type="term" value="F:copper ion binding"/>
    <property type="evidence" value="ECO:0007669"/>
    <property type="project" value="InterPro"/>
</dbReference>
<feature type="domain" description="Plastocyanin-like" evidence="2">
    <location>
        <begin position="1"/>
        <end position="47"/>
    </location>
</feature>